<evidence type="ECO:0000313" key="1">
    <source>
        <dbReference type="EMBL" id="KAG4305584.1"/>
    </source>
</evidence>
<dbReference type="EMBL" id="JABTEG010000003">
    <property type="protein sequence ID" value="KAG4305584.1"/>
    <property type="molecule type" value="Genomic_DNA"/>
</dbReference>
<evidence type="ECO:0000313" key="2">
    <source>
        <dbReference type="Proteomes" id="UP000768646"/>
    </source>
</evidence>
<gene>
    <name evidence="1" type="ORF">PORY_001140</name>
</gene>
<name>A0ACB7CIJ2_9ASCO</name>
<accession>A0ACB7CIJ2</accession>
<organism evidence="1 2">
    <name type="scientific">Pneumocystis oryctolagi</name>
    <dbReference type="NCBI Taxonomy" id="42067"/>
    <lineage>
        <taxon>Eukaryota</taxon>
        <taxon>Fungi</taxon>
        <taxon>Dikarya</taxon>
        <taxon>Ascomycota</taxon>
        <taxon>Taphrinomycotina</taxon>
        <taxon>Pneumocystomycetes</taxon>
        <taxon>Pneumocystaceae</taxon>
        <taxon>Pneumocystis</taxon>
    </lineage>
</organism>
<keyword evidence="2" id="KW-1185">Reference proteome</keyword>
<protein>
    <submittedName>
        <fullName evidence="1">Uncharacterized protein</fullName>
    </submittedName>
</protein>
<comment type="caution">
    <text evidence="1">The sequence shown here is derived from an EMBL/GenBank/DDBJ whole genome shotgun (WGS) entry which is preliminary data.</text>
</comment>
<dbReference type="Proteomes" id="UP000768646">
    <property type="component" value="Unassembled WGS sequence"/>
</dbReference>
<sequence>MDSYSEHRRRSLHSSSFSSPSFTRDLYDKSPQFLKKNENSLNLFGSKGYESPLSSEIYRNWSPEIKNNMMHVPNANLRMPRSFSSSNVQNDIIKKPPVGFWRHPLLDIIFKRIRKAGVMEETIKRLIINVMAIIIIHWSLIYFSKISRDIFKTIYIFVHIILLYNVFEATLRFIRPKDTFLDLSLTPIQRKLFGLDPDGLFISSLPNNSITPPRYTKSSPQSRQSPRLSPQQITPYDEGSQISRSNSETKNSLKPSPLRNELPTPTPTNLSTLPGSASNKDFKDRTQFIPSARYLYKRYSLDSYS</sequence>
<reference evidence="1 2" key="1">
    <citation type="journal article" date="2021" name="Commun. Biol.">
        <title>Genomic insights into the host specific adaptation of the Pneumocystis genus.</title>
        <authorList>
            <person name="Cisse O.H."/>
            <person name="Ma L."/>
            <person name="Dekker J.P."/>
            <person name="Khil P.P."/>
            <person name="Youn J.-H."/>
            <person name="Brenchley J.M."/>
            <person name="Blair R."/>
            <person name="Pahar B."/>
            <person name="Chabe M."/>
            <person name="Van Rompay K.K.A."/>
            <person name="Keesler R."/>
            <person name="Sukura A."/>
            <person name="Hirsch V."/>
            <person name="Kutty G."/>
            <person name="Liu Y."/>
            <person name="Peng L."/>
            <person name="Chen J."/>
            <person name="Song J."/>
            <person name="Weissenbacher-Lang C."/>
            <person name="Xu J."/>
            <person name="Upham N.S."/>
            <person name="Stajich J.E."/>
            <person name="Cuomo C.A."/>
            <person name="Cushion M.T."/>
            <person name="Kovacs J.A."/>
        </authorList>
    </citation>
    <scope>NUCLEOTIDE SEQUENCE [LARGE SCALE GENOMIC DNA]</scope>
    <source>
        <strain evidence="1 2">RABM</strain>
    </source>
</reference>
<proteinExistence type="predicted"/>